<keyword evidence="2" id="KW-1133">Transmembrane helix</keyword>
<sequence length="386" mass="40400">MTTDPSGSVAARPREPGTVPPADPKASRDESLALILAGVTIVVGAVIGLLALPSTRPLFGRGSIGEVAAYSGMGSAGLAFAATMATVTPRLNPWLRRMGWPRRLLNLVGLSLLHAVFAFLLVLALFAVFADAFRGVALDHWAGTFWVAASCGVAAYMSAASAMALTTQSLSVLLAAFVPTGALASALSASDPHWWQHHFSALGGVPDDSGFTFTVTLLLAGLALVTVGDFLAHDLATWADAVGEPRWKVTFVRTSLGMVGVLLAAVVLIPVTTEKAWHDAAAQSIVVVFAAALVAFPVLFGRLPGSFRAVTVTVVALLVLCLVLYKGVRYLNTTAFEMGAATTVLVWLLLFSRTVSAAVRSQPRPAWPAEPVMRRRAPAHSPGARG</sequence>
<feature type="transmembrane region" description="Helical" evidence="2">
    <location>
        <begin position="251"/>
        <end position="269"/>
    </location>
</feature>
<evidence type="ECO:0000313" key="3">
    <source>
        <dbReference type="EMBL" id="UYG17827.1"/>
    </source>
</evidence>
<dbReference type="EMBL" id="CP107020">
    <property type="protein sequence ID" value="UYG17827.1"/>
    <property type="molecule type" value="Genomic_DNA"/>
</dbReference>
<feature type="transmembrane region" description="Helical" evidence="2">
    <location>
        <begin position="32"/>
        <end position="52"/>
    </location>
</feature>
<dbReference type="RefSeq" id="WP_263595034.1">
    <property type="nucleotide sequence ID" value="NZ_CP107020.1"/>
</dbReference>
<evidence type="ECO:0008006" key="5">
    <source>
        <dbReference type="Google" id="ProtNLM"/>
    </source>
</evidence>
<feature type="transmembrane region" description="Helical" evidence="2">
    <location>
        <begin position="141"/>
        <end position="165"/>
    </location>
</feature>
<accession>A0ABY6G3P2</accession>
<name>A0ABY6G3P2_9MICO</name>
<proteinExistence type="predicted"/>
<feature type="transmembrane region" description="Helical" evidence="2">
    <location>
        <begin position="210"/>
        <end position="231"/>
    </location>
</feature>
<evidence type="ECO:0000256" key="1">
    <source>
        <dbReference type="SAM" id="MobiDB-lite"/>
    </source>
</evidence>
<keyword evidence="4" id="KW-1185">Reference proteome</keyword>
<keyword evidence="2" id="KW-0472">Membrane</keyword>
<gene>
    <name evidence="3" type="ORF">BRM3_05240</name>
</gene>
<protein>
    <recommendedName>
        <fullName evidence="5">DUF998 domain-containing protein</fullName>
    </recommendedName>
</protein>
<reference evidence="3" key="1">
    <citation type="submission" date="2022-10" db="EMBL/GenBank/DDBJ databases">
        <title>Whole-Genome Sequencing of Brachybacterium huguangmaarense BRM-3, Isolated from Betula schmidtii.</title>
        <authorList>
            <person name="Haam D."/>
        </authorList>
    </citation>
    <scope>NUCLEOTIDE SEQUENCE</scope>
    <source>
        <strain evidence="3">BRM-3</strain>
    </source>
</reference>
<feature type="transmembrane region" description="Helical" evidence="2">
    <location>
        <begin position="72"/>
        <end position="92"/>
    </location>
</feature>
<feature type="transmembrane region" description="Helical" evidence="2">
    <location>
        <begin position="172"/>
        <end position="190"/>
    </location>
</feature>
<feature type="transmembrane region" description="Helical" evidence="2">
    <location>
        <begin position="307"/>
        <end position="325"/>
    </location>
</feature>
<feature type="region of interest" description="Disordered" evidence="1">
    <location>
        <begin position="1"/>
        <end position="25"/>
    </location>
</feature>
<organism evidence="3 4">
    <name type="scientific">Brachybacterium huguangmaarense</name>
    <dbReference type="NCBI Taxonomy" id="1652028"/>
    <lineage>
        <taxon>Bacteria</taxon>
        <taxon>Bacillati</taxon>
        <taxon>Actinomycetota</taxon>
        <taxon>Actinomycetes</taxon>
        <taxon>Micrococcales</taxon>
        <taxon>Dermabacteraceae</taxon>
        <taxon>Brachybacterium</taxon>
    </lineage>
</organism>
<feature type="transmembrane region" description="Helical" evidence="2">
    <location>
        <begin position="281"/>
        <end position="300"/>
    </location>
</feature>
<feature type="transmembrane region" description="Helical" evidence="2">
    <location>
        <begin position="104"/>
        <end position="129"/>
    </location>
</feature>
<evidence type="ECO:0000313" key="4">
    <source>
        <dbReference type="Proteomes" id="UP001164305"/>
    </source>
</evidence>
<keyword evidence="2" id="KW-0812">Transmembrane</keyword>
<dbReference type="Proteomes" id="UP001164305">
    <property type="component" value="Chromosome"/>
</dbReference>
<feature type="transmembrane region" description="Helical" evidence="2">
    <location>
        <begin position="331"/>
        <end position="351"/>
    </location>
</feature>
<evidence type="ECO:0000256" key="2">
    <source>
        <dbReference type="SAM" id="Phobius"/>
    </source>
</evidence>